<dbReference type="Pfam" id="PF10469">
    <property type="entry name" value="AKAP7_NLS"/>
    <property type="match status" value="1"/>
</dbReference>
<dbReference type="PANTHER" id="PTHR13360:SF1">
    <property type="entry name" value="ACTIVATING SIGNAL COINTEGRATOR 1 COMPLEX SUBUNIT 1"/>
    <property type="match status" value="1"/>
</dbReference>
<dbReference type="InterPro" id="IPR019510">
    <property type="entry name" value="AKAP7-like_phosphoesterase"/>
</dbReference>
<dbReference type="InterPro" id="IPR004087">
    <property type="entry name" value="KH_dom"/>
</dbReference>
<dbReference type="Gene3D" id="3.90.1140.10">
    <property type="entry name" value="Cyclic phosphodiesterase"/>
    <property type="match status" value="1"/>
</dbReference>
<dbReference type="PANTHER" id="PTHR13360">
    <property type="entry name" value="ACTIVATING SIGNAL COINTEGRATOR 1 COMPLEX SUBUNIT 1"/>
    <property type="match status" value="1"/>
</dbReference>
<evidence type="ECO:0000313" key="4">
    <source>
        <dbReference type="Proteomes" id="UP000271098"/>
    </source>
</evidence>
<dbReference type="SUPFAM" id="SSF55144">
    <property type="entry name" value="LigT-like"/>
    <property type="match status" value="1"/>
</dbReference>
<dbReference type="Pfam" id="PF00013">
    <property type="entry name" value="KH_1"/>
    <property type="match status" value="1"/>
</dbReference>
<keyword evidence="4" id="KW-1185">Reference proteome</keyword>
<dbReference type="InterPro" id="IPR004088">
    <property type="entry name" value="KH_dom_type_1"/>
</dbReference>
<dbReference type="InterPro" id="IPR009097">
    <property type="entry name" value="Cyclic_Pdiesterase"/>
</dbReference>
<dbReference type="OrthoDB" id="277832at2759"/>
<dbReference type="GO" id="GO:0003723">
    <property type="term" value="F:RNA binding"/>
    <property type="evidence" value="ECO:0007669"/>
    <property type="project" value="UniProtKB-UniRule"/>
</dbReference>
<dbReference type="GO" id="GO:0006355">
    <property type="term" value="P:regulation of DNA-templated transcription"/>
    <property type="evidence" value="ECO:0007669"/>
    <property type="project" value="TreeGrafter"/>
</dbReference>
<dbReference type="SMART" id="SM00322">
    <property type="entry name" value="KH"/>
    <property type="match status" value="1"/>
</dbReference>
<dbReference type="Gene3D" id="3.30.1370.10">
    <property type="entry name" value="K Homology domain, type 1"/>
    <property type="match status" value="1"/>
</dbReference>
<gene>
    <name evidence="3" type="ORF">GPUH_LOCUS19669</name>
</gene>
<feature type="domain" description="K Homology" evidence="2">
    <location>
        <begin position="19"/>
        <end position="92"/>
    </location>
</feature>
<accession>A0A183EFC9</accession>
<dbReference type="PIRSF" id="PIRSF027019">
    <property type="entry name" value="Euk_LigT"/>
    <property type="match status" value="1"/>
</dbReference>
<reference evidence="3 4" key="2">
    <citation type="submission" date="2018-11" db="EMBL/GenBank/DDBJ databases">
        <authorList>
            <consortium name="Pathogen Informatics"/>
        </authorList>
    </citation>
    <scope>NUCLEOTIDE SEQUENCE [LARGE SCALE GENOMIC DNA]</scope>
</reference>
<organism evidence="5">
    <name type="scientific">Gongylonema pulchrum</name>
    <dbReference type="NCBI Taxonomy" id="637853"/>
    <lineage>
        <taxon>Eukaryota</taxon>
        <taxon>Metazoa</taxon>
        <taxon>Ecdysozoa</taxon>
        <taxon>Nematoda</taxon>
        <taxon>Chromadorea</taxon>
        <taxon>Rhabditida</taxon>
        <taxon>Spirurina</taxon>
        <taxon>Spiruromorpha</taxon>
        <taxon>Spiruroidea</taxon>
        <taxon>Gongylonematidae</taxon>
        <taxon>Gongylonema</taxon>
    </lineage>
</organism>
<protein>
    <submittedName>
        <fullName evidence="5">KH domain-containing protein</fullName>
    </submittedName>
</protein>
<reference evidence="5" key="1">
    <citation type="submission" date="2016-06" db="UniProtKB">
        <authorList>
            <consortium name="WormBaseParasite"/>
        </authorList>
    </citation>
    <scope>IDENTIFICATION</scope>
</reference>
<dbReference type="InterPro" id="IPR009210">
    <property type="entry name" value="ASCC1"/>
</dbReference>
<dbReference type="GO" id="GO:0006307">
    <property type="term" value="P:DNA alkylation repair"/>
    <property type="evidence" value="ECO:0007669"/>
    <property type="project" value="InterPro"/>
</dbReference>
<dbReference type="Proteomes" id="UP000271098">
    <property type="component" value="Unassembled WGS sequence"/>
</dbReference>
<evidence type="ECO:0000313" key="5">
    <source>
        <dbReference type="WBParaSite" id="GPUH_0001969501-mRNA-1"/>
    </source>
</evidence>
<name>A0A183EFC9_9BILA</name>
<dbReference type="EMBL" id="UYRT01088932">
    <property type="protein sequence ID" value="VDN34329.1"/>
    <property type="molecule type" value="Genomic_DNA"/>
</dbReference>
<evidence type="ECO:0000313" key="3">
    <source>
        <dbReference type="EMBL" id="VDN34329.1"/>
    </source>
</evidence>
<proteinExistence type="predicted"/>
<dbReference type="GO" id="GO:0005634">
    <property type="term" value="C:nucleus"/>
    <property type="evidence" value="ECO:0007669"/>
    <property type="project" value="TreeGrafter"/>
</dbReference>
<sequence>MLWLLNTTAKQELGQPDLALSSFRINIPDPLRGLVIGPQGSVTKEIQQKTRCRLAFPRRADATGIVELASAVSERSVLMCWKKVKTLLREVRHRAGFTHFVLVPESCKLAAVFQKSGRLHLTIKMLTLLDEEEVAAAKKTLEAAVAGSMSKILASQPLEAEIGGLDIMNDDPTHARVLYACVSSGRLQNFADAIANAMSDAGFALKEKSVKLHMTLLSAKYAEGSIETMDVSRLLEKYGNFQFGRITIREVS</sequence>
<dbReference type="SUPFAM" id="SSF54791">
    <property type="entry name" value="Eukaryotic type KH-domain (KH-domain type I)"/>
    <property type="match status" value="1"/>
</dbReference>
<dbReference type="AlphaFoldDB" id="A0A183EFC9"/>
<evidence type="ECO:0000259" key="2">
    <source>
        <dbReference type="SMART" id="SM00322"/>
    </source>
</evidence>
<dbReference type="InterPro" id="IPR036612">
    <property type="entry name" value="KH_dom_type_1_sf"/>
</dbReference>
<keyword evidence="1" id="KW-0694">RNA-binding</keyword>
<evidence type="ECO:0000256" key="1">
    <source>
        <dbReference type="PROSITE-ProRule" id="PRU00117"/>
    </source>
</evidence>
<dbReference type="WBParaSite" id="GPUH_0001969501-mRNA-1">
    <property type="protein sequence ID" value="GPUH_0001969501-mRNA-1"/>
    <property type="gene ID" value="GPUH_0001969501"/>
</dbReference>
<dbReference type="PROSITE" id="PS50084">
    <property type="entry name" value="KH_TYPE_1"/>
    <property type="match status" value="1"/>
</dbReference>